<feature type="non-terminal residue" evidence="1">
    <location>
        <position position="79"/>
    </location>
</feature>
<protein>
    <submittedName>
        <fullName evidence="1">Uncharacterized protein</fullName>
    </submittedName>
</protein>
<gene>
    <name evidence="1" type="ORF">LCGC14_3023800</name>
</gene>
<proteinExistence type="predicted"/>
<accession>A0A0F8ZKL8</accession>
<evidence type="ECO:0000313" key="1">
    <source>
        <dbReference type="EMBL" id="KKK60496.1"/>
    </source>
</evidence>
<sequence length="79" mass="9285">MVSSIANLDKANKLRLSFEEWIKIEFEIIARQHEDQELAKITRFIAVDALIQRSERQVGAVSYIFTEENIWVIFSQPIF</sequence>
<comment type="caution">
    <text evidence="1">The sequence shown here is derived from an EMBL/GenBank/DDBJ whole genome shotgun (WGS) entry which is preliminary data.</text>
</comment>
<dbReference type="AlphaFoldDB" id="A0A0F8ZKL8"/>
<name>A0A0F8ZKL8_9ZZZZ</name>
<dbReference type="EMBL" id="LAZR01062940">
    <property type="protein sequence ID" value="KKK60496.1"/>
    <property type="molecule type" value="Genomic_DNA"/>
</dbReference>
<reference evidence="1" key="1">
    <citation type="journal article" date="2015" name="Nature">
        <title>Complex archaea that bridge the gap between prokaryotes and eukaryotes.</title>
        <authorList>
            <person name="Spang A."/>
            <person name="Saw J.H."/>
            <person name="Jorgensen S.L."/>
            <person name="Zaremba-Niedzwiedzka K."/>
            <person name="Martijn J."/>
            <person name="Lind A.E."/>
            <person name="van Eijk R."/>
            <person name="Schleper C."/>
            <person name="Guy L."/>
            <person name="Ettema T.J."/>
        </authorList>
    </citation>
    <scope>NUCLEOTIDE SEQUENCE</scope>
</reference>
<organism evidence="1">
    <name type="scientific">marine sediment metagenome</name>
    <dbReference type="NCBI Taxonomy" id="412755"/>
    <lineage>
        <taxon>unclassified sequences</taxon>
        <taxon>metagenomes</taxon>
        <taxon>ecological metagenomes</taxon>
    </lineage>
</organism>